<dbReference type="InterPro" id="IPR019051">
    <property type="entry name" value="Trp_biosyn_TM_oprn/chp"/>
</dbReference>
<evidence type="ECO:0000313" key="3">
    <source>
        <dbReference type="EMBL" id="SEN68226.1"/>
    </source>
</evidence>
<gene>
    <name evidence="3" type="ORF">SAMN05216267_100893</name>
</gene>
<keyword evidence="4" id="KW-1185">Reference proteome</keyword>
<feature type="compositionally biased region" description="Basic and acidic residues" evidence="1">
    <location>
        <begin position="215"/>
        <end position="231"/>
    </location>
</feature>
<sequence>MTAVPPPRAEQEPAPTEAAADPSATAGAPGAGAAPDAARRSAMRALAVALPLGAIGSALVLLGSGKTWSKGLAQFSGTGLSVHASGTSTTALPGALALVGLASLVAVFAVRRAGRYVVTALLALSGLGVVVTTLASRADHHALDSEAARATGLRHAVATHATITAWPLVVAAGGVLLLLAGLLALRHGQRWPAMSSRYDRKGGPAAATRAPAPVDPDRAEDLWKALDRGEDPTQSPG</sequence>
<dbReference type="STRING" id="310780.SAMN05216267_100893"/>
<evidence type="ECO:0000256" key="1">
    <source>
        <dbReference type="SAM" id="MobiDB-lite"/>
    </source>
</evidence>
<dbReference type="Pfam" id="PF09534">
    <property type="entry name" value="Trp_oprn_chp"/>
    <property type="match status" value="1"/>
</dbReference>
<keyword evidence="2" id="KW-1133">Transmembrane helix</keyword>
<evidence type="ECO:0000313" key="4">
    <source>
        <dbReference type="Proteomes" id="UP000181951"/>
    </source>
</evidence>
<feature type="transmembrane region" description="Helical" evidence="2">
    <location>
        <begin position="163"/>
        <end position="185"/>
    </location>
</feature>
<dbReference type="InterPro" id="IPR011746">
    <property type="entry name" value="Trp_synth-assoc_CHP"/>
</dbReference>
<dbReference type="AlphaFoldDB" id="A0A1H8IJ39"/>
<feature type="transmembrane region" description="Helical" evidence="2">
    <location>
        <begin position="116"/>
        <end position="135"/>
    </location>
</feature>
<dbReference type="RefSeq" id="WP_069467595.1">
    <property type="nucleotide sequence ID" value="NZ_FODD01000008.1"/>
</dbReference>
<keyword evidence="2" id="KW-0472">Membrane</keyword>
<accession>A0A1H8IJ39</accession>
<feature type="transmembrane region" description="Helical" evidence="2">
    <location>
        <begin position="45"/>
        <end position="65"/>
    </location>
</feature>
<proteinExistence type="predicted"/>
<dbReference type="NCBIfam" id="TIGR02234">
    <property type="entry name" value="trp_oprn_chp"/>
    <property type="match status" value="1"/>
</dbReference>
<dbReference type="Proteomes" id="UP000181951">
    <property type="component" value="Unassembled WGS sequence"/>
</dbReference>
<organism evidence="3 4">
    <name type="scientific">Actinacidiphila rubida</name>
    <dbReference type="NCBI Taxonomy" id="310780"/>
    <lineage>
        <taxon>Bacteria</taxon>
        <taxon>Bacillati</taxon>
        <taxon>Actinomycetota</taxon>
        <taxon>Actinomycetes</taxon>
        <taxon>Kitasatosporales</taxon>
        <taxon>Streptomycetaceae</taxon>
        <taxon>Actinacidiphila</taxon>
    </lineage>
</organism>
<name>A0A1H8IJ39_9ACTN</name>
<protein>
    <submittedName>
        <fullName evidence="3">Trp region conserved hypothetical membrane protein</fullName>
    </submittedName>
</protein>
<feature type="region of interest" description="Disordered" evidence="1">
    <location>
        <begin position="195"/>
        <end position="237"/>
    </location>
</feature>
<feature type="compositionally biased region" description="Low complexity" evidence="1">
    <location>
        <begin position="12"/>
        <end position="34"/>
    </location>
</feature>
<feature type="region of interest" description="Disordered" evidence="1">
    <location>
        <begin position="1"/>
        <end position="34"/>
    </location>
</feature>
<keyword evidence="2" id="KW-0812">Transmembrane</keyword>
<feature type="transmembrane region" description="Helical" evidence="2">
    <location>
        <begin position="90"/>
        <end position="109"/>
    </location>
</feature>
<dbReference type="EMBL" id="FODD01000008">
    <property type="protein sequence ID" value="SEN68226.1"/>
    <property type="molecule type" value="Genomic_DNA"/>
</dbReference>
<reference evidence="3 4" key="1">
    <citation type="submission" date="2016-10" db="EMBL/GenBank/DDBJ databases">
        <authorList>
            <person name="de Groot N.N."/>
        </authorList>
    </citation>
    <scope>NUCLEOTIDE SEQUENCE [LARGE SCALE GENOMIC DNA]</scope>
    <source>
        <strain evidence="3 4">CGMCC 4.2026</strain>
    </source>
</reference>
<evidence type="ECO:0000256" key="2">
    <source>
        <dbReference type="SAM" id="Phobius"/>
    </source>
</evidence>